<organism evidence="2 3">
    <name type="scientific">Gluconacetobacter aggeris</name>
    <dbReference type="NCBI Taxonomy" id="1286186"/>
    <lineage>
        <taxon>Bacteria</taxon>
        <taxon>Pseudomonadati</taxon>
        <taxon>Pseudomonadota</taxon>
        <taxon>Alphaproteobacteria</taxon>
        <taxon>Acetobacterales</taxon>
        <taxon>Acetobacteraceae</taxon>
        <taxon>Gluconacetobacter</taxon>
    </lineage>
</organism>
<reference evidence="2 3" key="1">
    <citation type="submission" date="2020-04" db="EMBL/GenBank/DDBJ databases">
        <title>Description of novel Gluconacetobacter.</title>
        <authorList>
            <person name="Sombolestani A."/>
        </authorList>
    </citation>
    <scope>NUCLEOTIDE SEQUENCE [LARGE SCALE GENOMIC DNA]</scope>
    <source>
        <strain evidence="2 3">LMG 27801</strain>
    </source>
</reference>
<dbReference type="RefSeq" id="WP_182985032.1">
    <property type="nucleotide sequence ID" value="NZ_JABEQD010000002.1"/>
</dbReference>
<keyword evidence="3" id="KW-1185">Reference proteome</keyword>
<dbReference type="PANTHER" id="PTHR41260">
    <property type="entry name" value="PROTEIN ECSC"/>
    <property type="match status" value="1"/>
</dbReference>
<gene>
    <name evidence="2" type="ORF">HLH36_03150</name>
</gene>
<name>A0A7W4IQY4_9PROT</name>
<evidence type="ECO:0000256" key="1">
    <source>
        <dbReference type="SAM" id="MobiDB-lite"/>
    </source>
</evidence>
<dbReference type="InterPro" id="IPR024787">
    <property type="entry name" value="EcsC"/>
</dbReference>
<evidence type="ECO:0000313" key="2">
    <source>
        <dbReference type="EMBL" id="MBB2167362.1"/>
    </source>
</evidence>
<dbReference type="AlphaFoldDB" id="A0A7W4IQY4"/>
<dbReference type="PANTHER" id="PTHR41260:SF1">
    <property type="entry name" value="PROTEIN ECSC"/>
    <property type="match status" value="1"/>
</dbReference>
<dbReference type="Proteomes" id="UP000559860">
    <property type="component" value="Unassembled WGS sequence"/>
</dbReference>
<sequence length="296" mass="30784">MTIQTGGEVAPLVLDAPAIAELQRALEKVESGRGVLVRLADLMGGAVGQAAQLGMRGLGMAPTMQAKLKGIAESAISRAFDIAIVGMTPLKGEQAVPDSAAVATRSSISAAVPAPISTPAWRGPALQAAVTVSGAVGGFAGLAGLLPDVTFTTLAIMREIARIAREEGEDLSTQDARRACLEVFALRAFPVGAADDESELGYFSARAMLRGRPVVMLVSEVASHYGLGLSRKLAVQMMPVAGALCGASLNAAFLAHYRALARAHFTIRRLEREHGPEVRRTAESLRAGMTGASQPF</sequence>
<dbReference type="Pfam" id="PF12787">
    <property type="entry name" value="EcsC"/>
    <property type="match status" value="1"/>
</dbReference>
<evidence type="ECO:0000313" key="3">
    <source>
        <dbReference type="Proteomes" id="UP000559860"/>
    </source>
</evidence>
<dbReference type="EMBL" id="JABEQD010000002">
    <property type="protein sequence ID" value="MBB2167362.1"/>
    <property type="molecule type" value="Genomic_DNA"/>
</dbReference>
<protein>
    <submittedName>
        <fullName evidence="2">EcsC family protein</fullName>
    </submittedName>
</protein>
<feature type="region of interest" description="Disordered" evidence="1">
    <location>
        <begin position="276"/>
        <end position="296"/>
    </location>
</feature>
<proteinExistence type="predicted"/>
<accession>A0A7W4IQY4</accession>
<comment type="caution">
    <text evidence="2">The sequence shown here is derived from an EMBL/GenBank/DDBJ whole genome shotgun (WGS) entry which is preliminary data.</text>
</comment>